<gene>
    <name evidence="2" type="ORF">PGLA2088_LOCUS15092</name>
</gene>
<reference evidence="2" key="1">
    <citation type="submission" date="2021-02" db="EMBL/GenBank/DDBJ databases">
        <authorList>
            <person name="Dougan E. K."/>
            <person name="Rhodes N."/>
            <person name="Thang M."/>
            <person name="Chan C."/>
        </authorList>
    </citation>
    <scope>NUCLEOTIDE SEQUENCE</scope>
</reference>
<dbReference type="EMBL" id="CAJNNW010018456">
    <property type="protein sequence ID" value="CAE8662923.1"/>
    <property type="molecule type" value="Genomic_DNA"/>
</dbReference>
<sequence>CLLAPNGWQLLVAASLGDSAWCGQRPERGGLYVYDLRKLGGTGDSQSSSPLVAKYLSRPANYADKLSSTKTSCRTSREASRATSLALENKGQHMGSSAASRLIQGTGIGAIDLALAEEKGQTLALCLMDNVVRAFNLAESDGSMDPPAKPNSTWDFNVIESWEGQGSRPCSIMTSERYVFVSSTGPGLSVWRRPVVDQPYGHTDFRRPAMAPMEIRSRCVPVVQPDDIAEQVLVADPDLRPGESLSAVQAALERDRNRMYDAAEMRERLMQQRPSGPTPHAAMHGSNATWPLSIPEGLTA</sequence>
<name>A0A813J216_POLGL</name>
<proteinExistence type="predicted"/>
<dbReference type="AlphaFoldDB" id="A0A813J216"/>
<comment type="caution">
    <text evidence="2">The sequence shown here is derived from an EMBL/GenBank/DDBJ whole genome shotgun (WGS) entry which is preliminary data.</text>
</comment>
<organism evidence="2 3">
    <name type="scientific">Polarella glacialis</name>
    <name type="common">Dinoflagellate</name>
    <dbReference type="NCBI Taxonomy" id="89957"/>
    <lineage>
        <taxon>Eukaryota</taxon>
        <taxon>Sar</taxon>
        <taxon>Alveolata</taxon>
        <taxon>Dinophyceae</taxon>
        <taxon>Suessiales</taxon>
        <taxon>Suessiaceae</taxon>
        <taxon>Polarella</taxon>
    </lineage>
</organism>
<dbReference type="Proteomes" id="UP000626109">
    <property type="component" value="Unassembled WGS sequence"/>
</dbReference>
<feature type="region of interest" description="Disordered" evidence="1">
    <location>
        <begin position="271"/>
        <end position="300"/>
    </location>
</feature>
<accession>A0A813J216</accession>
<evidence type="ECO:0000256" key="1">
    <source>
        <dbReference type="SAM" id="MobiDB-lite"/>
    </source>
</evidence>
<protein>
    <submittedName>
        <fullName evidence="2">Uncharacterized protein</fullName>
    </submittedName>
</protein>
<feature type="non-terminal residue" evidence="2">
    <location>
        <position position="1"/>
    </location>
</feature>
<evidence type="ECO:0000313" key="2">
    <source>
        <dbReference type="EMBL" id="CAE8662923.1"/>
    </source>
</evidence>
<evidence type="ECO:0000313" key="3">
    <source>
        <dbReference type="Proteomes" id="UP000626109"/>
    </source>
</evidence>